<dbReference type="Pfam" id="PF01323">
    <property type="entry name" value="DSBA"/>
    <property type="match status" value="1"/>
</dbReference>
<dbReference type="AlphaFoldDB" id="A0A143HH94"/>
<dbReference type="PANTHER" id="PTHR13887">
    <property type="entry name" value="GLUTATHIONE S-TRANSFERASE KAPPA"/>
    <property type="match status" value="1"/>
</dbReference>
<sequence length="235" mass="26224">MKIEVWSDYVCPFCYIGKRELENALDKTGFKDQVEVVFKGYQLSPESKDTSDESMYEVVAKKYGTTVEQAKIQSQGIIARAKELGLDYDYDHLKPANTFKAHRLAKYAATKGLGAEMSERLLRAYFIEAKEIGLTDTLVELAAEVGIERKDAEEILANGSFADDVLRDIQEAAQIGVRGVPFFVLNGKYAISGAQPNEVFEKAIQQVAEEENLRPTLKMMGQDGQGICTDDHCDF</sequence>
<dbReference type="EMBL" id="CP014806">
    <property type="protein sequence ID" value="AMX01109.1"/>
    <property type="molecule type" value="Genomic_DNA"/>
</dbReference>
<keyword evidence="3" id="KW-1185">Reference proteome</keyword>
<dbReference type="RefSeq" id="WP_066791982.1">
    <property type="nucleotide sequence ID" value="NZ_CP014806.1"/>
</dbReference>
<dbReference type="KEGG" id="rst:ATY39_12755"/>
<gene>
    <name evidence="2" type="ORF">ATY39_12755</name>
</gene>
<name>A0A143HH94_9BACL</name>
<reference evidence="2 3" key="1">
    <citation type="journal article" date="2016" name="Genome Announc.">
        <title>Whole-Genome Sequence of Rummeliibacillus stabekisii Strain PP9 Isolated from Antarctic Soil.</title>
        <authorList>
            <person name="da Mota F.F."/>
            <person name="Vollu R.E."/>
            <person name="Jurelevicius D."/>
            <person name="Seldin L."/>
        </authorList>
    </citation>
    <scope>NUCLEOTIDE SEQUENCE [LARGE SCALE GENOMIC DNA]</scope>
    <source>
        <strain evidence="2 3">PP9</strain>
    </source>
</reference>
<dbReference type="InterPro" id="IPR036249">
    <property type="entry name" value="Thioredoxin-like_sf"/>
</dbReference>
<dbReference type="InterPro" id="IPR001853">
    <property type="entry name" value="DSBA-like_thioredoxin_dom"/>
</dbReference>
<dbReference type="Proteomes" id="UP000076021">
    <property type="component" value="Chromosome"/>
</dbReference>
<accession>A0A143HH94</accession>
<reference evidence="3" key="2">
    <citation type="submission" date="2016-03" db="EMBL/GenBank/DDBJ databases">
        <authorList>
            <person name="Ploux O."/>
        </authorList>
    </citation>
    <scope>NUCLEOTIDE SEQUENCE [LARGE SCALE GENOMIC DNA]</scope>
    <source>
        <strain evidence="3">PP9</strain>
    </source>
</reference>
<evidence type="ECO:0000313" key="3">
    <source>
        <dbReference type="Proteomes" id="UP000076021"/>
    </source>
</evidence>
<evidence type="ECO:0000313" key="2">
    <source>
        <dbReference type="EMBL" id="AMX01109.1"/>
    </source>
</evidence>
<proteinExistence type="predicted"/>
<dbReference type="STRING" id="241244.ATY39_12755"/>
<dbReference type="OrthoDB" id="9799122at2"/>
<protein>
    <submittedName>
        <fullName evidence="2">Disulfide bond formation protein DsbA</fullName>
    </submittedName>
</protein>
<dbReference type="SUPFAM" id="SSF52833">
    <property type="entry name" value="Thioredoxin-like"/>
    <property type="match status" value="1"/>
</dbReference>
<dbReference type="GO" id="GO:0016491">
    <property type="term" value="F:oxidoreductase activity"/>
    <property type="evidence" value="ECO:0007669"/>
    <property type="project" value="InterPro"/>
</dbReference>
<dbReference type="PANTHER" id="PTHR13887:SF41">
    <property type="entry name" value="THIOREDOXIN SUPERFAMILY PROTEIN"/>
    <property type="match status" value="1"/>
</dbReference>
<organism evidence="2 3">
    <name type="scientific">Rummeliibacillus stabekisii</name>
    <dbReference type="NCBI Taxonomy" id="241244"/>
    <lineage>
        <taxon>Bacteria</taxon>
        <taxon>Bacillati</taxon>
        <taxon>Bacillota</taxon>
        <taxon>Bacilli</taxon>
        <taxon>Bacillales</taxon>
        <taxon>Caryophanaceae</taxon>
        <taxon>Rummeliibacillus</taxon>
    </lineage>
</organism>
<feature type="domain" description="DSBA-like thioredoxin" evidence="1">
    <location>
        <begin position="3"/>
        <end position="205"/>
    </location>
</feature>
<evidence type="ECO:0000259" key="1">
    <source>
        <dbReference type="Pfam" id="PF01323"/>
    </source>
</evidence>
<dbReference type="Gene3D" id="3.40.30.10">
    <property type="entry name" value="Glutaredoxin"/>
    <property type="match status" value="1"/>
</dbReference>
<dbReference type="CDD" id="cd03024">
    <property type="entry name" value="DsbA_FrnE"/>
    <property type="match status" value="1"/>
</dbReference>